<dbReference type="EMBL" id="JAVDYF010000001">
    <property type="protein sequence ID" value="MDR7355154.1"/>
    <property type="molecule type" value="Genomic_DNA"/>
</dbReference>
<gene>
    <name evidence="1" type="ORF">J2S37_001692</name>
</gene>
<comment type="caution">
    <text evidence="1">The sequence shown here is derived from an EMBL/GenBank/DDBJ whole genome shotgun (WGS) entry which is preliminary data.</text>
</comment>
<sequence length="53" mass="5628">MNLTYGGVRGLPGNPAPYSIFPLRISNSGGVNHKVGCDVDMQNALQGDLTPVW</sequence>
<organism evidence="1 2">
    <name type="scientific">Corynebacterium felinum</name>
    <dbReference type="NCBI Taxonomy" id="131318"/>
    <lineage>
        <taxon>Bacteria</taxon>
        <taxon>Bacillati</taxon>
        <taxon>Actinomycetota</taxon>
        <taxon>Actinomycetes</taxon>
        <taxon>Mycobacteriales</taxon>
        <taxon>Corynebacteriaceae</taxon>
        <taxon>Corynebacterium</taxon>
    </lineage>
</organism>
<keyword evidence="2" id="KW-1185">Reference proteome</keyword>
<evidence type="ECO:0000313" key="1">
    <source>
        <dbReference type="EMBL" id="MDR7355154.1"/>
    </source>
</evidence>
<dbReference type="Proteomes" id="UP001183619">
    <property type="component" value="Unassembled WGS sequence"/>
</dbReference>
<accession>A0ABU2BAZ7</accession>
<protein>
    <submittedName>
        <fullName evidence="1">Uncharacterized protein</fullName>
    </submittedName>
</protein>
<evidence type="ECO:0000313" key="2">
    <source>
        <dbReference type="Proteomes" id="UP001183619"/>
    </source>
</evidence>
<reference evidence="1 2" key="1">
    <citation type="submission" date="2023-07" db="EMBL/GenBank/DDBJ databases">
        <title>Sequencing the genomes of 1000 actinobacteria strains.</title>
        <authorList>
            <person name="Klenk H.-P."/>
        </authorList>
    </citation>
    <scope>NUCLEOTIDE SEQUENCE [LARGE SCALE GENOMIC DNA]</scope>
    <source>
        <strain evidence="1 2">DSM 44508</strain>
    </source>
</reference>
<proteinExistence type="predicted"/>
<name>A0ABU2BAZ7_9CORY</name>